<gene>
    <name evidence="1" type="primary">pstC</name>
    <name evidence="1" type="ORF">C4B59_14135</name>
</gene>
<protein>
    <submittedName>
        <fullName evidence="1">Phosphate ABC transporter permease subunit PstC</fullName>
    </submittedName>
</protein>
<dbReference type="EMBL" id="PQXF01000044">
    <property type="protein sequence ID" value="PXF57977.1"/>
    <property type="molecule type" value="Genomic_DNA"/>
</dbReference>
<evidence type="ECO:0000313" key="1">
    <source>
        <dbReference type="EMBL" id="PXF57977.1"/>
    </source>
</evidence>
<reference evidence="1" key="1">
    <citation type="submission" date="2018-01" db="EMBL/GenBank/DDBJ databases">
        <authorList>
            <person name="Krukenberg V."/>
        </authorList>
    </citation>
    <scope>NUCLEOTIDE SEQUENCE</scope>
    <source>
        <strain evidence="1">E20ANME2</strain>
    </source>
</reference>
<comment type="caution">
    <text evidence="1">The sequence shown here is derived from an EMBL/GenBank/DDBJ whole genome shotgun (WGS) entry which is preliminary data.</text>
</comment>
<proteinExistence type="predicted"/>
<accession>A0AC61KZN7</accession>
<evidence type="ECO:0000313" key="2">
    <source>
        <dbReference type="Proteomes" id="UP000248329"/>
    </source>
</evidence>
<name>A0AC61KZN7_9EURY</name>
<organism evidence="1 2">
    <name type="scientific">Candidatus Methanogaster sp</name>
    <dbReference type="NCBI Taxonomy" id="3386292"/>
    <lineage>
        <taxon>Archaea</taxon>
        <taxon>Methanobacteriati</taxon>
        <taxon>Methanobacteriota</taxon>
        <taxon>Stenosarchaea group</taxon>
        <taxon>Methanomicrobia</taxon>
        <taxon>Methanosarcinales</taxon>
        <taxon>ANME-2 cluster</taxon>
        <taxon>Candidatus Methanogasteraceae</taxon>
        <taxon>Candidatus Methanogaster</taxon>
    </lineage>
</organism>
<dbReference type="Proteomes" id="UP000248329">
    <property type="component" value="Unassembled WGS sequence"/>
</dbReference>
<sequence length="296" mass="31580">MDVRMKTSERIIEILLFLSAATAVMVVALIIIFLLKEGIPVLAKVGVANFCLGMNWNPIAIAGEPSYGIFPMIVASFYVAIGSLIIAVPLGITCAVFLAEIAPSWARSILKHAIELLVGIPSVILGFIGLVLLVPFIRDHFGGWGFSILTGSIILAIMALPRIISISDDAIRSVPREYKEASLALGATHWHTIRKVILPSARSGIVAAVILAMATSIGETMAVVMVTGSPSILPDPIYDILDPVRPMTSNIVLEMSYATGDHASALFATGIVLFVVVAVLNIISHKALKSKMGTRR</sequence>